<dbReference type="AlphaFoldDB" id="A0A151MG64"/>
<dbReference type="EMBL" id="AKHW03006198">
    <property type="protein sequence ID" value="KYO23504.1"/>
    <property type="molecule type" value="Genomic_DNA"/>
</dbReference>
<name>A0A151MG64_ALLMI</name>
<evidence type="ECO:0000256" key="1">
    <source>
        <dbReference type="SAM" id="MobiDB-lite"/>
    </source>
</evidence>
<sequence length="109" mass="11343">MTKESSVVALGRPLILLPALATMEAIHGHILDLEELEILARTRSDPNSNPPPEGVAHSASAGTKQSPQGPHSCPDPGLPLCLHGASCWLYGSRGSPCLLVAPLCSTLCL</sequence>
<dbReference type="Proteomes" id="UP000050525">
    <property type="component" value="Unassembled WGS sequence"/>
</dbReference>
<feature type="compositionally biased region" description="Polar residues" evidence="1">
    <location>
        <begin position="60"/>
        <end position="69"/>
    </location>
</feature>
<organism evidence="2 3">
    <name type="scientific">Alligator mississippiensis</name>
    <name type="common">American alligator</name>
    <dbReference type="NCBI Taxonomy" id="8496"/>
    <lineage>
        <taxon>Eukaryota</taxon>
        <taxon>Metazoa</taxon>
        <taxon>Chordata</taxon>
        <taxon>Craniata</taxon>
        <taxon>Vertebrata</taxon>
        <taxon>Euteleostomi</taxon>
        <taxon>Archelosauria</taxon>
        <taxon>Archosauria</taxon>
        <taxon>Crocodylia</taxon>
        <taxon>Alligatoridae</taxon>
        <taxon>Alligatorinae</taxon>
        <taxon>Alligator</taxon>
    </lineage>
</organism>
<accession>A0A151MG64</accession>
<feature type="region of interest" description="Disordered" evidence="1">
    <location>
        <begin position="42"/>
        <end position="73"/>
    </location>
</feature>
<gene>
    <name evidence="2" type="ORF">Y1Q_0010075</name>
</gene>
<reference evidence="2 3" key="1">
    <citation type="journal article" date="2012" name="Genome Biol.">
        <title>Sequencing three crocodilian genomes to illuminate the evolution of archosaurs and amniotes.</title>
        <authorList>
            <person name="St John J.A."/>
            <person name="Braun E.L."/>
            <person name="Isberg S.R."/>
            <person name="Miles L.G."/>
            <person name="Chong A.Y."/>
            <person name="Gongora J."/>
            <person name="Dalzell P."/>
            <person name="Moran C."/>
            <person name="Bed'hom B."/>
            <person name="Abzhanov A."/>
            <person name="Burgess S.C."/>
            <person name="Cooksey A.M."/>
            <person name="Castoe T.A."/>
            <person name="Crawford N.G."/>
            <person name="Densmore L.D."/>
            <person name="Drew J.C."/>
            <person name="Edwards S.V."/>
            <person name="Faircloth B.C."/>
            <person name="Fujita M.K."/>
            <person name="Greenwold M.J."/>
            <person name="Hoffmann F.G."/>
            <person name="Howard J.M."/>
            <person name="Iguchi T."/>
            <person name="Janes D.E."/>
            <person name="Khan S.Y."/>
            <person name="Kohno S."/>
            <person name="de Koning A.J."/>
            <person name="Lance S.L."/>
            <person name="McCarthy F.M."/>
            <person name="McCormack J.E."/>
            <person name="Merchant M.E."/>
            <person name="Peterson D.G."/>
            <person name="Pollock D.D."/>
            <person name="Pourmand N."/>
            <person name="Raney B.J."/>
            <person name="Roessler K.A."/>
            <person name="Sanford J.R."/>
            <person name="Sawyer R.H."/>
            <person name="Schmidt C.J."/>
            <person name="Triplett E.W."/>
            <person name="Tuberville T.D."/>
            <person name="Venegas-Anaya M."/>
            <person name="Howard J.T."/>
            <person name="Jarvis E.D."/>
            <person name="Guillette L.J.Jr."/>
            <person name="Glenn T.C."/>
            <person name="Green R.E."/>
            <person name="Ray D.A."/>
        </authorList>
    </citation>
    <scope>NUCLEOTIDE SEQUENCE [LARGE SCALE GENOMIC DNA]</scope>
    <source>
        <strain evidence="2">KSC_2009_1</strain>
    </source>
</reference>
<keyword evidence="3" id="KW-1185">Reference proteome</keyword>
<evidence type="ECO:0000313" key="3">
    <source>
        <dbReference type="Proteomes" id="UP000050525"/>
    </source>
</evidence>
<proteinExistence type="predicted"/>
<comment type="caution">
    <text evidence="2">The sequence shown here is derived from an EMBL/GenBank/DDBJ whole genome shotgun (WGS) entry which is preliminary data.</text>
</comment>
<evidence type="ECO:0000313" key="2">
    <source>
        <dbReference type="EMBL" id="KYO23504.1"/>
    </source>
</evidence>
<protein>
    <submittedName>
        <fullName evidence="2">Uncharacterized protein</fullName>
    </submittedName>
</protein>